<keyword evidence="2" id="KW-1185">Reference proteome</keyword>
<evidence type="ECO:0000313" key="2">
    <source>
        <dbReference type="Proteomes" id="UP000237000"/>
    </source>
</evidence>
<sequence length="50" mass="5823">PCISMSTARDVSMLVGYVRPRVLKLKPLREQYDVLLGHAKHDTKHERTYL</sequence>
<dbReference type="Proteomes" id="UP000237000">
    <property type="component" value="Unassembled WGS sequence"/>
</dbReference>
<dbReference type="InParanoid" id="A0A2P5C9F3"/>
<feature type="non-terminal residue" evidence="1">
    <location>
        <position position="1"/>
    </location>
</feature>
<proteinExistence type="predicted"/>
<dbReference type="AlphaFoldDB" id="A0A2P5C9F3"/>
<dbReference type="EMBL" id="JXTC01000395">
    <property type="protein sequence ID" value="PON57621.1"/>
    <property type="molecule type" value="Genomic_DNA"/>
</dbReference>
<comment type="caution">
    <text evidence="1">The sequence shown here is derived from an EMBL/GenBank/DDBJ whole genome shotgun (WGS) entry which is preliminary data.</text>
</comment>
<evidence type="ECO:0000313" key="1">
    <source>
        <dbReference type="EMBL" id="PON57621.1"/>
    </source>
</evidence>
<protein>
    <submittedName>
        <fullName evidence="1">Uncharacterized protein</fullName>
    </submittedName>
</protein>
<organism evidence="1 2">
    <name type="scientific">Trema orientale</name>
    <name type="common">Charcoal tree</name>
    <name type="synonym">Celtis orientalis</name>
    <dbReference type="NCBI Taxonomy" id="63057"/>
    <lineage>
        <taxon>Eukaryota</taxon>
        <taxon>Viridiplantae</taxon>
        <taxon>Streptophyta</taxon>
        <taxon>Embryophyta</taxon>
        <taxon>Tracheophyta</taxon>
        <taxon>Spermatophyta</taxon>
        <taxon>Magnoliopsida</taxon>
        <taxon>eudicotyledons</taxon>
        <taxon>Gunneridae</taxon>
        <taxon>Pentapetalae</taxon>
        <taxon>rosids</taxon>
        <taxon>fabids</taxon>
        <taxon>Rosales</taxon>
        <taxon>Cannabaceae</taxon>
        <taxon>Trema</taxon>
    </lineage>
</organism>
<gene>
    <name evidence="1" type="ORF">TorRG33x02_293500</name>
</gene>
<reference evidence="2" key="1">
    <citation type="submission" date="2016-06" db="EMBL/GenBank/DDBJ databases">
        <title>Parallel loss of symbiosis genes in relatives of nitrogen-fixing non-legume Parasponia.</title>
        <authorList>
            <person name="Van Velzen R."/>
            <person name="Holmer R."/>
            <person name="Bu F."/>
            <person name="Rutten L."/>
            <person name="Van Zeijl A."/>
            <person name="Liu W."/>
            <person name="Santuari L."/>
            <person name="Cao Q."/>
            <person name="Sharma T."/>
            <person name="Shen D."/>
            <person name="Roswanjaya Y."/>
            <person name="Wardhani T."/>
            <person name="Kalhor M.S."/>
            <person name="Jansen J."/>
            <person name="Van den Hoogen J."/>
            <person name="Gungor B."/>
            <person name="Hartog M."/>
            <person name="Hontelez J."/>
            <person name="Verver J."/>
            <person name="Yang W.-C."/>
            <person name="Schijlen E."/>
            <person name="Repin R."/>
            <person name="Schilthuizen M."/>
            <person name="Schranz E."/>
            <person name="Heidstra R."/>
            <person name="Miyata K."/>
            <person name="Fedorova E."/>
            <person name="Kohlen W."/>
            <person name="Bisseling T."/>
            <person name="Smit S."/>
            <person name="Geurts R."/>
        </authorList>
    </citation>
    <scope>NUCLEOTIDE SEQUENCE [LARGE SCALE GENOMIC DNA]</scope>
    <source>
        <strain evidence="2">cv. RG33-2</strain>
    </source>
</reference>
<name>A0A2P5C9F3_TREOI</name>
<accession>A0A2P5C9F3</accession>